<comment type="caution">
    <text evidence="2">The sequence shown here is derived from an EMBL/GenBank/DDBJ whole genome shotgun (WGS) entry which is preliminary data.</text>
</comment>
<proteinExistence type="predicted"/>
<dbReference type="PROSITE" id="PS51257">
    <property type="entry name" value="PROKAR_LIPOPROTEIN"/>
    <property type="match status" value="1"/>
</dbReference>
<evidence type="ECO:0000313" key="3">
    <source>
        <dbReference type="Proteomes" id="UP000703038"/>
    </source>
</evidence>
<evidence type="ECO:0000256" key="1">
    <source>
        <dbReference type="SAM" id="SignalP"/>
    </source>
</evidence>
<feature type="chain" id="PRO_5045363037" evidence="1">
    <location>
        <begin position="30"/>
        <end position="194"/>
    </location>
</feature>
<dbReference type="Gene3D" id="2.60.40.1890">
    <property type="entry name" value="PCu(A)C copper chaperone"/>
    <property type="match status" value="1"/>
</dbReference>
<protein>
    <submittedName>
        <fullName evidence="2">Copper(I)-binding protein</fullName>
    </submittedName>
</protein>
<name>A0ABS2KYU6_9NOCA</name>
<dbReference type="Pfam" id="PF04314">
    <property type="entry name" value="PCuAC"/>
    <property type="match status" value="1"/>
</dbReference>
<evidence type="ECO:0000313" key="2">
    <source>
        <dbReference type="EMBL" id="MBM7417107.1"/>
    </source>
</evidence>
<sequence>MTASTARIRPARVATGVALALGTMISLSACSAGQISQTATQVAAVNGNGADQGTVSLRNVHVAYPSSDEFVLEPGGRAELIFTAINTSETTPDRITGIESEGAAEIVVTGATGGTSIEIPAQASVASGVPADQDPTAPEGSQSITAVMEDLSENVRPGLTVPVTFTFEQAGDVTVSVPVDPGPVTPRLEEEANG</sequence>
<accession>A0ABS2KYU6</accession>
<dbReference type="InterPro" id="IPR007410">
    <property type="entry name" value="LpqE-like"/>
</dbReference>
<feature type="signal peptide" evidence="1">
    <location>
        <begin position="1"/>
        <end position="29"/>
    </location>
</feature>
<keyword evidence="3" id="KW-1185">Reference proteome</keyword>
<dbReference type="InterPro" id="IPR036182">
    <property type="entry name" value="PCuAC_sf"/>
</dbReference>
<dbReference type="SUPFAM" id="SSF110087">
    <property type="entry name" value="DR1885-like metal-binding protein"/>
    <property type="match status" value="1"/>
</dbReference>
<gene>
    <name evidence="2" type="ORF">JOE42_003840</name>
</gene>
<dbReference type="EMBL" id="JAFBBK010000001">
    <property type="protein sequence ID" value="MBM7417107.1"/>
    <property type="molecule type" value="Genomic_DNA"/>
</dbReference>
<reference evidence="2 3" key="1">
    <citation type="submission" date="2021-01" db="EMBL/GenBank/DDBJ databases">
        <title>Genomics of switchgrass bacterial isolates.</title>
        <authorList>
            <person name="Shade A."/>
        </authorList>
    </citation>
    <scope>NUCLEOTIDE SEQUENCE [LARGE SCALE GENOMIC DNA]</scope>
    <source>
        <strain evidence="2 3">PvP111</strain>
    </source>
</reference>
<keyword evidence="1" id="KW-0732">Signal</keyword>
<dbReference type="Proteomes" id="UP000703038">
    <property type="component" value="Unassembled WGS sequence"/>
</dbReference>
<organism evidence="2 3">
    <name type="scientific">Rhodococcoides corynebacterioides</name>
    <dbReference type="NCBI Taxonomy" id="53972"/>
    <lineage>
        <taxon>Bacteria</taxon>
        <taxon>Bacillati</taxon>
        <taxon>Actinomycetota</taxon>
        <taxon>Actinomycetes</taxon>
        <taxon>Mycobacteriales</taxon>
        <taxon>Nocardiaceae</taxon>
        <taxon>Rhodococcoides</taxon>
    </lineage>
</organism>